<dbReference type="AlphaFoldDB" id="A0A840L3L0"/>
<evidence type="ECO:0000313" key="2">
    <source>
        <dbReference type="Proteomes" id="UP000562027"/>
    </source>
</evidence>
<keyword evidence="2" id="KW-1185">Reference proteome</keyword>
<reference evidence="1 2" key="1">
    <citation type="submission" date="2020-08" db="EMBL/GenBank/DDBJ databases">
        <title>Functional genomics of gut bacteria from endangered species of beetles.</title>
        <authorList>
            <person name="Carlos-Shanley C."/>
        </authorList>
    </citation>
    <scope>NUCLEOTIDE SEQUENCE [LARGE SCALE GENOMIC DNA]</scope>
    <source>
        <strain evidence="1 2">S00239</strain>
    </source>
</reference>
<comment type="caution">
    <text evidence="1">The sequence shown here is derived from an EMBL/GenBank/DDBJ whole genome shotgun (WGS) entry which is preliminary data.</text>
</comment>
<accession>A0A840L3L0</accession>
<dbReference type="RefSeq" id="WP_184297434.1">
    <property type="nucleotide sequence ID" value="NZ_JACHLP010000002.1"/>
</dbReference>
<dbReference type="PROSITE" id="PS51257">
    <property type="entry name" value="PROKAR_LIPOPROTEIN"/>
    <property type="match status" value="1"/>
</dbReference>
<dbReference type="Gene3D" id="3.30.70.1060">
    <property type="entry name" value="Dimeric alpha+beta barrel"/>
    <property type="match status" value="1"/>
</dbReference>
<dbReference type="Proteomes" id="UP000562027">
    <property type="component" value="Unassembled WGS sequence"/>
</dbReference>
<dbReference type="EMBL" id="JACHLP010000002">
    <property type="protein sequence ID" value="MBB4842800.1"/>
    <property type="molecule type" value="Genomic_DNA"/>
</dbReference>
<gene>
    <name evidence="1" type="ORF">HNP55_001315</name>
</gene>
<proteinExistence type="predicted"/>
<protein>
    <submittedName>
        <fullName evidence="1">Uncharacterized protein YciI</fullName>
    </submittedName>
</protein>
<dbReference type="SUPFAM" id="SSF54909">
    <property type="entry name" value="Dimeric alpha+beta barrel"/>
    <property type="match status" value="1"/>
</dbReference>
<dbReference type="InterPro" id="IPR011008">
    <property type="entry name" value="Dimeric_a/b-barrel"/>
</dbReference>
<evidence type="ECO:0000313" key="1">
    <source>
        <dbReference type="EMBL" id="MBB4842800.1"/>
    </source>
</evidence>
<sequence>MNRRRLGMAAVLGGLVACADKPLLEDVMSKPAATPLWFIFLERGRPTPEDKAAVAAMQRGHIDNFKRLFAEKKLFSAGPLRDPSGFKRGIVIAQAPTREALQQYFEPDEYVREGFMSVNAVPAQALRALHVEGIDPEGIEESRILLLGRAAQEPTPELALRRRAHLQLLLDQGRIGAWYRLASGPVAEVLFARTNDKAALQAALAAYPGVADKTVSLEIWPQWLGKGVLR</sequence>
<name>A0A840L3L0_9BURK</name>
<organism evidence="1 2">
    <name type="scientific">Roseateles oligotrophus</name>
    <dbReference type="NCBI Taxonomy" id="1769250"/>
    <lineage>
        <taxon>Bacteria</taxon>
        <taxon>Pseudomonadati</taxon>
        <taxon>Pseudomonadota</taxon>
        <taxon>Betaproteobacteria</taxon>
        <taxon>Burkholderiales</taxon>
        <taxon>Sphaerotilaceae</taxon>
        <taxon>Roseateles</taxon>
    </lineage>
</organism>